<dbReference type="InParanoid" id="V5IKR7"/>
<dbReference type="KEGG" id="ncr:NCU17285"/>
<evidence type="ECO:0000313" key="3">
    <source>
        <dbReference type="Proteomes" id="UP000001805"/>
    </source>
</evidence>
<organism evidence="2 3">
    <name type="scientific">Neurospora crassa (strain ATCC 24698 / 74-OR23-1A / CBS 708.71 / DSM 1257 / FGSC 987)</name>
    <dbReference type="NCBI Taxonomy" id="367110"/>
    <lineage>
        <taxon>Eukaryota</taxon>
        <taxon>Fungi</taxon>
        <taxon>Dikarya</taxon>
        <taxon>Ascomycota</taxon>
        <taxon>Pezizomycotina</taxon>
        <taxon>Sordariomycetes</taxon>
        <taxon>Sordariomycetidae</taxon>
        <taxon>Sordariales</taxon>
        <taxon>Sordariaceae</taxon>
        <taxon>Neurospora</taxon>
    </lineage>
</organism>
<dbReference type="Proteomes" id="UP000001805">
    <property type="component" value="Chromosome 7, Linkage Group VII"/>
</dbReference>
<dbReference type="AlphaFoldDB" id="V5IKR7"/>
<protein>
    <submittedName>
        <fullName evidence="2">Uncharacterized protein</fullName>
    </submittedName>
</protein>
<evidence type="ECO:0000313" key="2">
    <source>
        <dbReference type="EMBL" id="ESA42082.1"/>
    </source>
</evidence>
<gene>
    <name evidence="2" type="ORF">NCU17285</name>
</gene>
<dbReference type="GeneID" id="23569875"/>
<feature type="compositionally biased region" description="Low complexity" evidence="1">
    <location>
        <begin position="58"/>
        <end position="70"/>
    </location>
</feature>
<dbReference type="VEuPathDB" id="FungiDB:NCU17285"/>
<dbReference type="RefSeq" id="XP_011395403.1">
    <property type="nucleotide sequence ID" value="XM_011397101.1"/>
</dbReference>
<sequence length="70" mass="7349">MCYEEEVVRKVITTSSEVITTSGKDSFTASTSITTVVKTDCGSKSCPQSASYEPPLASNSSSTSSDTTNK</sequence>
<reference evidence="2 3" key="1">
    <citation type="journal article" date="2003" name="Nature">
        <title>The genome sequence of the filamentous fungus Neurospora crassa.</title>
        <authorList>
            <person name="Galagan J.E."/>
            <person name="Calvo S.E."/>
            <person name="Borkovich K.A."/>
            <person name="Selker E.U."/>
            <person name="Read N.D."/>
            <person name="Jaffe D."/>
            <person name="FitzHugh W."/>
            <person name="Ma L.J."/>
            <person name="Smirnov S."/>
            <person name="Purcell S."/>
            <person name="Rehman B."/>
            <person name="Elkins T."/>
            <person name="Engels R."/>
            <person name="Wang S."/>
            <person name="Nielsen C.B."/>
            <person name="Butler J."/>
            <person name="Endrizzi M."/>
            <person name="Qui D."/>
            <person name="Ianakiev P."/>
            <person name="Bell-Pedersen D."/>
            <person name="Nelson M.A."/>
            <person name="Werner-Washburne M."/>
            <person name="Selitrennikoff C.P."/>
            <person name="Kinsey J.A."/>
            <person name="Braun E.L."/>
            <person name="Zelter A."/>
            <person name="Schulte U."/>
            <person name="Kothe G.O."/>
            <person name="Jedd G."/>
            <person name="Mewes W."/>
            <person name="Staben C."/>
            <person name="Marcotte E."/>
            <person name="Greenberg D."/>
            <person name="Roy A."/>
            <person name="Foley K."/>
            <person name="Naylor J."/>
            <person name="Stange-Thomann N."/>
            <person name="Barrett R."/>
            <person name="Gnerre S."/>
            <person name="Kamal M."/>
            <person name="Kamvysselis M."/>
            <person name="Mauceli E."/>
            <person name="Bielke C."/>
            <person name="Rudd S."/>
            <person name="Frishman D."/>
            <person name="Krystofova S."/>
            <person name="Rasmussen C."/>
            <person name="Metzenberg R.L."/>
            <person name="Perkins D.D."/>
            <person name="Kroken S."/>
            <person name="Cogoni C."/>
            <person name="Macino G."/>
            <person name="Catcheside D."/>
            <person name="Li W."/>
            <person name="Pratt R.J."/>
            <person name="Osmani S.A."/>
            <person name="DeSouza C.P."/>
            <person name="Glass L."/>
            <person name="Orbach M.J."/>
            <person name="Berglund J.A."/>
            <person name="Voelker R."/>
            <person name="Yarden O."/>
            <person name="Plamann M."/>
            <person name="Seiler S."/>
            <person name="Dunlap J."/>
            <person name="Radford A."/>
            <person name="Aramayo R."/>
            <person name="Natvig D.O."/>
            <person name="Alex L.A."/>
            <person name="Mannhaupt G."/>
            <person name="Ebbole D.J."/>
            <person name="Freitag M."/>
            <person name="Paulsen I."/>
            <person name="Sachs M.S."/>
            <person name="Lander E.S."/>
            <person name="Nusbaum C."/>
            <person name="Birren B."/>
        </authorList>
    </citation>
    <scope>NUCLEOTIDE SEQUENCE [LARGE SCALE GENOMIC DNA]</scope>
    <source>
        <strain evidence="3">ATCC 24698 / 74-OR23-1A / CBS 708.71 / DSM 1257 / FGSC 987</strain>
    </source>
</reference>
<name>V5IKR7_NEUCR</name>
<dbReference type="EMBL" id="CM002242">
    <property type="protein sequence ID" value="ESA42082.1"/>
    <property type="molecule type" value="Genomic_DNA"/>
</dbReference>
<accession>V5IKR7</accession>
<feature type="region of interest" description="Disordered" evidence="1">
    <location>
        <begin position="40"/>
        <end position="70"/>
    </location>
</feature>
<proteinExistence type="predicted"/>
<evidence type="ECO:0000256" key="1">
    <source>
        <dbReference type="SAM" id="MobiDB-lite"/>
    </source>
</evidence>
<keyword evidence="3" id="KW-1185">Reference proteome</keyword>